<evidence type="ECO:0000256" key="1">
    <source>
        <dbReference type="SAM" id="MobiDB-lite"/>
    </source>
</evidence>
<comment type="caution">
    <text evidence="2">The sequence shown here is derived from an EMBL/GenBank/DDBJ whole genome shotgun (WGS) entry which is preliminary data.</text>
</comment>
<dbReference type="EMBL" id="JABAEB010000006">
    <property type="protein sequence ID" value="NLQ23507.1"/>
    <property type="molecule type" value="Genomic_DNA"/>
</dbReference>
<sequence>MKIIFNNKYLAMLAAFAAKQDVRYYLNGFHVKPHPEDGVILTATDGHTLVTIHDVEGVSDGEYIFQISKALLSAANGKQVPSHRMPTKNVVIIDGIAMVTGISDIQDWLNDFDDINEHAVRDLVTYLEFINPIDAQYPNAGRLFERLNKPKSVSQIAINPELFSRLTKLKHNQLAGANLCFYGSDSAAVAVMGAQREIVVMMMPMRTDPADRSKPPEFVHHCGRQQPAKSKPSNNTPTTAAEQPSAA</sequence>
<feature type="compositionally biased region" description="Polar residues" evidence="1">
    <location>
        <begin position="227"/>
        <end position="247"/>
    </location>
</feature>
<keyword evidence="3" id="KW-1185">Reference proteome</keyword>
<name>A0ABX1KQY4_9GAMM</name>
<reference evidence="2 3" key="1">
    <citation type="submission" date="2020-04" db="EMBL/GenBank/DDBJ databases">
        <title>The first description of lens atrophy caused by putative novel Shewanella sp. that is a new emerging pathogen for cultured rainbow trout?</title>
        <authorList>
            <person name="Saticioglu I.B."/>
            <person name="Duman M."/>
            <person name="Altun S."/>
        </authorList>
    </citation>
    <scope>NUCLEOTIDE SEQUENCE [LARGE SCALE GENOMIC DNA]</scope>
    <source>
        <strain evidence="2 3">S-1</strain>
    </source>
</reference>
<dbReference type="RefSeq" id="WP_168825303.1">
    <property type="nucleotide sequence ID" value="NZ_JABAEB010000006.1"/>
</dbReference>
<feature type="region of interest" description="Disordered" evidence="1">
    <location>
        <begin position="207"/>
        <end position="247"/>
    </location>
</feature>
<evidence type="ECO:0000313" key="3">
    <source>
        <dbReference type="Proteomes" id="UP000527352"/>
    </source>
</evidence>
<organism evidence="2 3">
    <name type="scientific">Shewanella oncorhynchi</name>
    <dbReference type="NCBI Taxonomy" id="2726434"/>
    <lineage>
        <taxon>Bacteria</taxon>
        <taxon>Pseudomonadati</taxon>
        <taxon>Pseudomonadota</taxon>
        <taxon>Gammaproteobacteria</taxon>
        <taxon>Alteromonadales</taxon>
        <taxon>Shewanellaceae</taxon>
        <taxon>Shewanella</taxon>
    </lineage>
</organism>
<proteinExistence type="predicted"/>
<evidence type="ECO:0000313" key="2">
    <source>
        <dbReference type="EMBL" id="NLQ23507.1"/>
    </source>
</evidence>
<accession>A0ABX1KQY4</accession>
<protein>
    <submittedName>
        <fullName evidence="2">Uncharacterized protein</fullName>
    </submittedName>
</protein>
<gene>
    <name evidence="2" type="ORF">HGO26_11580</name>
</gene>
<dbReference type="Gene3D" id="3.10.150.10">
    <property type="entry name" value="DNA Polymerase III, subunit A, domain 2"/>
    <property type="match status" value="1"/>
</dbReference>
<dbReference type="Proteomes" id="UP000527352">
    <property type="component" value="Unassembled WGS sequence"/>
</dbReference>
<feature type="compositionally biased region" description="Basic and acidic residues" evidence="1">
    <location>
        <begin position="208"/>
        <end position="220"/>
    </location>
</feature>